<organism evidence="1 2">
    <name type="scientific">Mytilus coruscus</name>
    <name type="common">Sea mussel</name>
    <dbReference type="NCBI Taxonomy" id="42192"/>
    <lineage>
        <taxon>Eukaryota</taxon>
        <taxon>Metazoa</taxon>
        <taxon>Spiralia</taxon>
        <taxon>Lophotrochozoa</taxon>
        <taxon>Mollusca</taxon>
        <taxon>Bivalvia</taxon>
        <taxon>Autobranchia</taxon>
        <taxon>Pteriomorphia</taxon>
        <taxon>Mytilida</taxon>
        <taxon>Mytiloidea</taxon>
        <taxon>Mytilidae</taxon>
        <taxon>Mytilinae</taxon>
        <taxon>Mytilus</taxon>
    </lineage>
</organism>
<dbReference type="EMBL" id="CACVKT020007831">
    <property type="protein sequence ID" value="CAC5411153.1"/>
    <property type="molecule type" value="Genomic_DNA"/>
</dbReference>
<gene>
    <name evidence="1" type="ORF">MCOR_44276</name>
</gene>
<dbReference type="OrthoDB" id="2015116at2759"/>
<evidence type="ECO:0000313" key="1">
    <source>
        <dbReference type="EMBL" id="CAC5411153.1"/>
    </source>
</evidence>
<proteinExistence type="predicted"/>
<sequence length="199" mass="22912">MEHMVDSVNDYLYWSNLDDSKIMRSTLNGSMITIILDYNGYGSVGFLELDSEEGIGISDDYIFFSEPNQMKQFIKNSSNLETFWKFLDDYISDMTLYEKTGSTECTEYTEIKNEEKRSKDYITDFSSDQVINDDYLKEGWYRMISANGDKMPLSTPGTMHCRTIYPIWLNGNLPAEDDGIVSREACVQKENDIVNSSLT</sequence>
<protein>
    <submittedName>
        <fullName evidence="1">Uncharacterized protein</fullName>
    </submittedName>
</protein>
<accession>A0A6J8DR96</accession>
<keyword evidence="2" id="KW-1185">Reference proteome</keyword>
<evidence type="ECO:0000313" key="2">
    <source>
        <dbReference type="Proteomes" id="UP000507470"/>
    </source>
</evidence>
<dbReference type="Proteomes" id="UP000507470">
    <property type="component" value="Unassembled WGS sequence"/>
</dbReference>
<reference evidence="1 2" key="1">
    <citation type="submission" date="2020-06" db="EMBL/GenBank/DDBJ databases">
        <authorList>
            <person name="Li R."/>
            <person name="Bekaert M."/>
        </authorList>
    </citation>
    <scope>NUCLEOTIDE SEQUENCE [LARGE SCALE GENOMIC DNA]</scope>
    <source>
        <strain evidence="2">wild</strain>
    </source>
</reference>
<dbReference type="AlphaFoldDB" id="A0A6J8DR96"/>
<name>A0A6J8DR96_MYTCO</name>